<keyword evidence="2 4" id="KW-0863">Zinc-finger</keyword>
<name>A0AA47M9K3_MERPO</name>
<feature type="region of interest" description="Disordered" evidence="5">
    <location>
        <begin position="628"/>
        <end position="883"/>
    </location>
</feature>
<feature type="compositionally biased region" description="Polar residues" evidence="5">
    <location>
        <begin position="698"/>
        <end position="719"/>
    </location>
</feature>
<dbReference type="PANTHER" id="PTHR11477">
    <property type="entry name" value="TRANSCRIPTION FACTOR S-II ZINC FINGER DOMAIN-CONTAINING PROTEIN"/>
    <property type="match status" value="1"/>
</dbReference>
<keyword evidence="3" id="KW-0862">Zinc</keyword>
<evidence type="ECO:0000256" key="1">
    <source>
        <dbReference type="ARBA" id="ARBA00022723"/>
    </source>
</evidence>
<keyword evidence="9" id="KW-1185">Reference proteome</keyword>
<dbReference type="SUPFAM" id="SSF57903">
    <property type="entry name" value="FYVE/PHD zinc finger"/>
    <property type="match status" value="1"/>
</dbReference>
<feature type="compositionally biased region" description="Basic and acidic residues" evidence="5">
    <location>
        <begin position="221"/>
        <end position="240"/>
    </location>
</feature>
<dbReference type="SMART" id="SM00249">
    <property type="entry name" value="PHD"/>
    <property type="match status" value="1"/>
</dbReference>
<evidence type="ECO:0000313" key="9">
    <source>
        <dbReference type="Proteomes" id="UP001174136"/>
    </source>
</evidence>
<dbReference type="PROSITE" id="PS51321">
    <property type="entry name" value="TFIIS_CENTRAL"/>
    <property type="match status" value="1"/>
</dbReference>
<feature type="compositionally biased region" description="Polar residues" evidence="5">
    <location>
        <begin position="130"/>
        <end position="143"/>
    </location>
</feature>
<dbReference type="InterPro" id="IPR013083">
    <property type="entry name" value="Znf_RING/FYVE/PHD"/>
</dbReference>
<dbReference type="GO" id="GO:0097190">
    <property type="term" value="P:apoptotic signaling pathway"/>
    <property type="evidence" value="ECO:0007669"/>
    <property type="project" value="InterPro"/>
</dbReference>
<feature type="domain" description="PHD-type" evidence="6">
    <location>
        <begin position="401"/>
        <end position="455"/>
    </location>
</feature>
<dbReference type="Proteomes" id="UP001174136">
    <property type="component" value="Unassembled WGS sequence"/>
</dbReference>
<evidence type="ECO:0000259" key="6">
    <source>
        <dbReference type="PROSITE" id="PS50016"/>
    </source>
</evidence>
<evidence type="ECO:0000256" key="4">
    <source>
        <dbReference type="PROSITE-ProRule" id="PRU00146"/>
    </source>
</evidence>
<feature type="compositionally biased region" description="Polar residues" evidence="5">
    <location>
        <begin position="210"/>
        <end position="220"/>
    </location>
</feature>
<feature type="region of interest" description="Disordered" evidence="5">
    <location>
        <begin position="1197"/>
        <end position="1217"/>
    </location>
</feature>
<feature type="compositionally biased region" description="Basic and acidic residues" evidence="5">
    <location>
        <begin position="1097"/>
        <end position="1112"/>
    </location>
</feature>
<dbReference type="InterPro" id="IPR011011">
    <property type="entry name" value="Znf_FYVE_PHD"/>
</dbReference>
<evidence type="ECO:0000256" key="2">
    <source>
        <dbReference type="ARBA" id="ARBA00022771"/>
    </source>
</evidence>
<feature type="compositionally biased region" description="Polar residues" evidence="5">
    <location>
        <begin position="989"/>
        <end position="1001"/>
    </location>
</feature>
<dbReference type="GO" id="GO:0006351">
    <property type="term" value="P:DNA-templated transcription"/>
    <property type="evidence" value="ECO:0007669"/>
    <property type="project" value="InterPro"/>
</dbReference>
<dbReference type="CDD" id="cd15639">
    <property type="entry name" value="PHD_DIDO1_like"/>
    <property type="match status" value="1"/>
</dbReference>
<feature type="region of interest" description="Disordered" evidence="5">
    <location>
        <begin position="1"/>
        <end position="396"/>
    </location>
</feature>
<dbReference type="PROSITE" id="PS01359">
    <property type="entry name" value="ZF_PHD_1"/>
    <property type="match status" value="1"/>
</dbReference>
<dbReference type="Pfam" id="PF07500">
    <property type="entry name" value="TFIIS_M"/>
    <property type="match status" value="1"/>
</dbReference>
<protein>
    <submittedName>
        <fullName evidence="8">Death-inducer obliterator 1</fullName>
    </submittedName>
</protein>
<accession>A0AA47M9K3</accession>
<feature type="compositionally biased region" description="Basic and acidic residues" evidence="5">
    <location>
        <begin position="1208"/>
        <end position="1217"/>
    </location>
</feature>
<dbReference type="FunFam" id="3.30.40.10:FF:000225">
    <property type="entry name" value="Death-inducer obliterator 1"/>
    <property type="match status" value="1"/>
</dbReference>
<feature type="domain" description="TFIIS central" evidence="7">
    <location>
        <begin position="882"/>
        <end position="1001"/>
    </location>
</feature>
<dbReference type="SUPFAM" id="SSF46942">
    <property type="entry name" value="Elongation factor TFIIS domain 2"/>
    <property type="match status" value="1"/>
</dbReference>
<comment type="caution">
    <text evidence="8">The sequence shown here is derived from an EMBL/GenBank/DDBJ whole genome shotgun (WGS) entry which is preliminary data.</text>
</comment>
<dbReference type="InterPro" id="IPR019786">
    <property type="entry name" value="Zinc_finger_PHD-type_CS"/>
</dbReference>
<keyword evidence="1" id="KW-0479">Metal-binding</keyword>
<feature type="compositionally biased region" description="Polar residues" evidence="5">
    <location>
        <begin position="353"/>
        <end position="364"/>
    </location>
</feature>
<dbReference type="InterPro" id="IPR033082">
    <property type="entry name" value="DIDO1_PHD"/>
</dbReference>
<proteinExistence type="predicted"/>
<dbReference type="InterPro" id="IPR001965">
    <property type="entry name" value="Znf_PHD"/>
</dbReference>
<feature type="compositionally biased region" description="Acidic residues" evidence="5">
    <location>
        <begin position="199"/>
        <end position="208"/>
    </location>
</feature>
<dbReference type="InterPro" id="IPR003618">
    <property type="entry name" value="TFIIS_cen_dom"/>
</dbReference>
<dbReference type="InterPro" id="IPR019787">
    <property type="entry name" value="Znf_PHD-finger"/>
</dbReference>
<dbReference type="SMART" id="SM00510">
    <property type="entry name" value="TFS2M"/>
    <property type="match status" value="1"/>
</dbReference>
<dbReference type="Gene3D" id="1.10.472.30">
    <property type="entry name" value="Transcription elongation factor S-II, central domain"/>
    <property type="match status" value="1"/>
</dbReference>
<feature type="compositionally biased region" description="Basic and acidic residues" evidence="5">
    <location>
        <begin position="723"/>
        <end position="742"/>
    </location>
</feature>
<dbReference type="InterPro" id="IPR036575">
    <property type="entry name" value="TFIIS_cen_dom_sf"/>
</dbReference>
<feature type="compositionally biased region" description="Low complexity" evidence="5">
    <location>
        <begin position="842"/>
        <end position="873"/>
    </location>
</feature>
<evidence type="ECO:0000259" key="7">
    <source>
        <dbReference type="PROSITE" id="PS51321"/>
    </source>
</evidence>
<feature type="region of interest" description="Disordered" evidence="5">
    <location>
        <begin position="983"/>
        <end position="1055"/>
    </location>
</feature>
<feature type="compositionally biased region" description="Acidic residues" evidence="5">
    <location>
        <begin position="369"/>
        <end position="380"/>
    </location>
</feature>
<evidence type="ECO:0000256" key="5">
    <source>
        <dbReference type="SAM" id="MobiDB-lite"/>
    </source>
</evidence>
<gene>
    <name evidence="8" type="primary">Dido1_2</name>
    <name evidence="8" type="ORF">N1851_027925</name>
</gene>
<feature type="compositionally biased region" description="Basic and acidic residues" evidence="5">
    <location>
        <begin position="153"/>
        <end position="166"/>
    </location>
</feature>
<dbReference type="EMBL" id="JAOPHQ010005207">
    <property type="protein sequence ID" value="KAK0136183.1"/>
    <property type="molecule type" value="Genomic_DNA"/>
</dbReference>
<dbReference type="GO" id="GO:0008270">
    <property type="term" value="F:zinc ion binding"/>
    <property type="evidence" value="ECO:0007669"/>
    <property type="project" value="UniProtKB-KW"/>
</dbReference>
<dbReference type="AlphaFoldDB" id="A0AA47M9K3"/>
<feature type="compositionally biased region" description="Basic residues" evidence="5">
    <location>
        <begin position="755"/>
        <end position="772"/>
    </location>
</feature>
<organism evidence="8 9">
    <name type="scientific">Merluccius polli</name>
    <name type="common">Benguela hake</name>
    <name type="synonym">Merluccius cadenati</name>
    <dbReference type="NCBI Taxonomy" id="89951"/>
    <lineage>
        <taxon>Eukaryota</taxon>
        <taxon>Metazoa</taxon>
        <taxon>Chordata</taxon>
        <taxon>Craniata</taxon>
        <taxon>Vertebrata</taxon>
        <taxon>Euteleostomi</taxon>
        <taxon>Actinopterygii</taxon>
        <taxon>Neopterygii</taxon>
        <taxon>Teleostei</taxon>
        <taxon>Neoteleostei</taxon>
        <taxon>Acanthomorphata</taxon>
        <taxon>Zeiogadaria</taxon>
        <taxon>Gadariae</taxon>
        <taxon>Gadiformes</taxon>
        <taxon>Gadoidei</taxon>
        <taxon>Merlucciidae</taxon>
        <taxon>Merluccius</taxon>
    </lineage>
</organism>
<feature type="compositionally biased region" description="Low complexity" evidence="5">
    <location>
        <begin position="381"/>
        <end position="390"/>
    </location>
</feature>
<evidence type="ECO:0000313" key="8">
    <source>
        <dbReference type="EMBL" id="KAK0136183.1"/>
    </source>
</evidence>
<feature type="compositionally biased region" description="Low complexity" evidence="5">
    <location>
        <begin position="1031"/>
        <end position="1044"/>
    </location>
</feature>
<reference evidence="8" key="1">
    <citation type="journal article" date="2023" name="Front. Mar. Sci.">
        <title>A new Merluccius polli reference genome to investigate the effects of global change in West African waters.</title>
        <authorList>
            <person name="Mateo J.L."/>
            <person name="Blanco-Fernandez C."/>
            <person name="Garcia-Vazquez E."/>
            <person name="Machado-Schiaffino G."/>
        </authorList>
    </citation>
    <scope>NUCLEOTIDE SEQUENCE</scope>
    <source>
        <strain evidence="8">C29</strain>
        <tissue evidence="8">Fin</tissue>
    </source>
</reference>
<dbReference type="PROSITE" id="PS50016">
    <property type="entry name" value="ZF_PHD_2"/>
    <property type="match status" value="1"/>
</dbReference>
<feature type="compositionally biased region" description="Acidic residues" evidence="5">
    <location>
        <begin position="656"/>
        <end position="671"/>
    </location>
</feature>
<evidence type="ECO:0000256" key="3">
    <source>
        <dbReference type="ARBA" id="ARBA00022833"/>
    </source>
</evidence>
<dbReference type="Gene3D" id="3.30.40.10">
    <property type="entry name" value="Zinc/RING finger domain, C3HC4 (zinc finger)"/>
    <property type="match status" value="1"/>
</dbReference>
<dbReference type="Pfam" id="PF00628">
    <property type="entry name" value="PHD"/>
    <property type="match status" value="1"/>
</dbReference>
<feature type="region of interest" description="Disordered" evidence="5">
    <location>
        <begin position="1089"/>
        <end position="1125"/>
    </location>
</feature>
<sequence length="1217" mass="131295">MEESMSPVLSLAPQPEQSQDPMDSCAQADETKAKVEAECQEPEDNGTKEQLEESDQSPKTTGEVRKTWGFRRTTIAKRDMPVEAATEPQESRGGAVRRSGRQSKRTDKLEEFLSTTKRAARRSGIESGDPPSQTPTDAETASEASFDGNADSKAAEDKSPSPERRVRSGARRRPAGNTCGGRRTRSSGGGATAAKDDGSSENEEDSGEDTATTKAQLQNKSQEETREDLNEACPKDEVKEGGGSSQAGPEPNSETQDRAVLQQQQQQEEKKPEEHESEEIKEEPKRESEKDSEEEGKEKPPGGFAKRGPIRTYTNKKKVSNKSATVTPAAISKPPPPAPAMKGAFTARREPNRPNTAQPSTQNRRSPEGPDEDDDDDEDSMTSTSSSSSSDSEEGGYDPNALYCICRQKHNKRFMICCDRCEEWFHGDCVGITEARGRLMERNGEDYVCPNCTARKSQLLRPATGALATGLDAGKARALAEARRAEPSSAVHPAAAAPSAVGGAPEERLVVDDPGIKGRIEKATNPTGKKKIKIFQPALQQTATVLKSPPSADHKVAPKAEQKVASNVEVKTTPAVGIDQTVEVKADSSSLPKCIGPGCENDAQPDSVYCGNVCILKHAAAAMKSITDVKEPKEASAKSTAKRSAASGKKTKATAEEEEDDSEEDSEEDSEAGPHGEDNDDEHAQEHPPPAAAASWSCDHNYNAVTPEKTTPISPTVLNKKSPLKEEKQSEKEKEQQKEPVAAEKPSSASTTPVKNKKSPAAKKNVKAKGRKPSPQASSRSTRRQATPAGKPTPKSKRPGAPSTSTPSPFPAGPVHITGALRVTKSSFTIPKKQPTQKEPPSNSHSSSSSSRVSSATASSGPPAASTAPSSGPAAPPPNNQMRQNIRRSLTDILYKRVSDSDDLKMTESEVGRMAVAIEKEMFNLCMNTDSKYKNKYRSLMFNLKDPKNKGLFYRVVWGDVSPFRLVRLSAEELLSKEISEWRKPDPEAQTSGGRSHSGYSKSGHRRESGSHSMDVEDAPPTSDADDQEEASSTPSSSAQGSAAEGVGGGSMPDVFSNMLKDTTAEHKTHIFDLNCKICTGQKSEDEPAAKKARLAKKPEAKPPRQELRSSRDAPPSAYQPHMPAAYQPPVTQAYQHPDTLSYHQIPPGYQPSTDVPMHPEPQAQPQLYQNDFGGVVPPALTPCPYRHVDRILCEHHPPGPPHGQTRVQRDGHPCHP</sequence>
<feature type="compositionally biased region" description="Basic and acidic residues" evidence="5">
    <location>
        <begin position="672"/>
        <end position="686"/>
    </location>
</feature>
<dbReference type="GO" id="GO:0005634">
    <property type="term" value="C:nucleus"/>
    <property type="evidence" value="ECO:0007669"/>
    <property type="project" value="TreeGrafter"/>
</dbReference>
<feature type="compositionally biased region" description="Low complexity" evidence="5">
    <location>
        <begin position="637"/>
        <end position="648"/>
    </location>
</feature>
<feature type="region of interest" description="Disordered" evidence="5">
    <location>
        <begin position="1141"/>
        <end position="1171"/>
    </location>
</feature>
<dbReference type="PANTHER" id="PTHR11477:SF13">
    <property type="entry name" value="DEATH-INDUCER OBLITERATOR 1"/>
    <property type="match status" value="1"/>
</dbReference>